<feature type="compositionally biased region" description="Gly residues" evidence="2">
    <location>
        <begin position="291"/>
        <end position="303"/>
    </location>
</feature>
<feature type="region of interest" description="Disordered" evidence="2">
    <location>
        <begin position="348"/>
        <end position="493"/>
    </location>
</feature>
<evidence type="ECO:0000313" key="3">
    <source>
        <dbReference type="EMBL" id="KAG5185112.1"/>
    </source>
</evidence>
<feature type="coiled-coil region" evidence="1">
    <location>
        <begin position="51"/>
        <end position="100"/>
    </location>
</feature>
<evidence type="ECO:0000313" key="4">
    <source>
        <dbReference type="Proteomes" id="UP000664859"/>
    </source>
</evidence>
<protein>
    <submittedName>
        <fullName evidence="3">Uncharacterized protein</fullName>
    </submittedName>
</protein>
<feature type="compositionally biased region" description="Gly residues" evidence="2">
    <location>
        <begin position="597"/>
        <end position="612"/>
    </location>
</feature>
<feature type="region of interest" description="Disordered" evidence="2">
    <location>
        <begin position="596"/>
        <end position="629"/>
    </location>
</feature>
<dbReference type="EMBL" id="JAFCMP010000143">
    <property type="protein sequence ID" value="KAG5185112.1"/>
    <property type="molecule type" value="Genomic_DNA"/>
</dbReference>
<dbReference type="Proteomes" id="UP000664859">
    <property type="component" value="Unassembled WGS sequence"/>
</dbReference>
<dbReference type="AlphaFoldDB" id="A0A836CGJ9"/>
<evidence type="ECO:0000256" key="2">
    <source>
        <dbReference type="SAM" id="MobiDB-lite"/>
    </source>
</evidence>
<feature type="compositionally biased region" description="Gly residues" evidence="2">
    <location>
        <begin position="358"/>
        <end position="371"/>
    </location>
</feature>
<keyword evidence="4" id="KW-1185">Reference proteome</keyword>
<sequence length="661" mass="67243">MTLGAQAAQAAAAAAAAAAADGLSAHGRDDAQAAQAAAGAVSGEEARREGAVAARAQLEEHAKALANMREQHDLALQQVIQEKDAEYHKATENHKKALNDVQLELLNNRQHMINTEAQWRRRLEDVEQRERAELARTKEHFEALLARAKGETAAALEGLGRALWKFGGDGQAIAAAREGQLLYSASWSHVGGAQYEAVTLSKPLPPRMLHLPLGGIASAAGLAASIALARDVPLTARTDAPHPSRACALTGPLVAPPVTLRGGSAVAAGAAAGALDGGYPSGSGLSREAGEGGGLQGGGGGGAGDVDKLRSLAMLLEESRKEARWLRDRNGESERVIEALRKTIMRQAELNSQRDSSTGGGGGGGGGGSGGINTNNGPLRGHHYAGPRGPPSRGPRPGPPDWQSERAPPHHHHRGDGSGGGGAPHRDAHYNSRSGGGGRGGGGGGPPHLRAPPPHHHGNYQDDGGGDPDRSWGARSAPLPLHDAPDRSRSAPLPEHQAAAAALQQYLAAVPAAAAQQPWDRAPLRDSAAFLTMPYPPGAAPPAFGPGALFKHVGGGGGGGGARGGDGGGYGGGAHAMHHALPTRSSSSPHLQAHAQLGGGGGGAMAAQGGGAMRMPQPRQPASMLSRPGSMSSLNHIHEDVHEYEPGAGELDTATSVLSGF</sequence>
<proteinExistence type="predicted"/>
<reference evidence="3" key="1">
    <citation type="submission" date="2021-02" db="EMBL/GenBank/DDBJ databases">
        <title>First Annotated Genome of the Yellow-green Alga Tribonema minus.</title>
        <authorList>
            <person name="Mahan K.M."/>
        </authorList>
    </citation>
    <scope>NUCLEOTIDE SEQUENCE</scope>
    <source>
        <strain evidence="3">UTEX B ZZ1240</strain>
    </source>
</reference>
<feature type="compositionally biased region" description="Pro residues" evidence="2">
    <location>
        <begin position="388"/>
        <end position="400"/>
    </location>
</feature>
<comment type="caution">
    <text evidence="3">The sequence shown here is derived from an EMBL/GenBank/DDBJ whole genome shotgun (WGS) entry which is preliminary data.</text>
</comment>
<feature type="region of interest" description="Disordered" evidence="2">
    <location>
        <begin position="282"/>
        <end position="303"/>
    </location>
</feature>
<name>A0A836CGJ9_9STRA</name>
<keyword evidence="1" id="KW-0175">Coiled coil</keyword>
<gene>
    <name evidence="3" type="ORF">JKP88DRAFT_354299</name>
</gene>
<accession>A0A836CGJ9</accession>
<organism evidence="3 4">
    <name type="scientific">Tribonema minus</name>
    <dbReference type="NCBI Taxonomy" id="303371"/>
    <lineage>
        <taxon>Eukaryota</taxon>
        <taxon>Sar</taxon>
        <taxon>Stramenopiles</taxon>
        <taxon>Ochrophyta</taxon>
        <taxon>PX clade</taxon>
        <taxon>Xanthophyceae</taxon>
        <taxon>Tribonematales</taxon>
        <taxon>Tribonemataceae</taxon>
        <taxon>Tribonema</taxon>
    </lineage>
</organism>
<evidence type="ECO:0000256" key="1">
    <source>
        <dbReference type="SAM" id="Coils"/>
    </source>
</evidence>
<feature type="compositionally biased region" description="Gly residues" evidence="2">
    <location>
        <begin position="434"/>
        <end position="446"/>
    </location>
</feature>